<protein>
    <submittedName>
        <fullName evidence="1">Uncharacterized protein</fullName>
    </submittedName>
</protein>
<dbReference type="EMBL" id="BPLQ01009215">
    <property type="protein sequence ID" value="GIY42526.1"/>
    <property type="molecule type" value="Genomic_DNA"/>
</dbReference>
<sequence>MRDTRLWWDTVVLLKTKINEYGRWQCADRDASTGQNRIVTNFEIALQTITVPSFMDSNPPIRSSIVYDLLLSIANAIFSQVGKLTRNLNETRANSILALVMVEC</sequence>
<evidence type="ECO:0000313" key="1">
    <source>
        <dbReference type="EMBL" id="GIY42526.1"/>
    </source>
</evidence>
<reference evidence="1 2" key="1">
    <citation type="submission" date="2021-06" db="EMBL/GenBank/DDBJ databases">
        <title>Caerostris darwini draft genome.</title>
        <authorList>
            <person name="Kono N."/>
            <person name="Arakawa K."/>
        </authorList>
    </citation>
    <scope>NUCLEOTIDE SEQUENCE [LARGE SCALE GENOMIC DNA]</scope>
</reference>
<comment type="caution">
    <text evidence="1">The sequence shown here is derived from an EMBL/GenBank/DDBJ whole genome shotgun (WGS) entry which is preliminary data.</text>
</comment>
<gene>
    <name evidence="1" type="ORF">CDAR_413551</name>
</gene>
<dbReference type="AlphaFoldDB" id="A0AAV4TBA8"/>
<organism evidence="1 2">
    <name type="scientific">Caerostris darwini</name>
    <dbReference type="NCBI Taxonomy" id="1538125"/>
    <lineage>
        <taxon>Eukaryota</taxon>
        <taxon>Metazoa</taxon>
        <taxon>Ecdysozoa</taxon>
        <taxon>Arthropoda</taxon>
        <taxon>Chelicerata</taxon>
        <taxon>Arachnida</taxon>
        <taxon>Araneae</taxon>
        <taxon>Araneomorphae</taxon>
        <taxon>Entelegynae</taxon>
        <taxon>Araneoidea</taxon>
        <taxon>Araneidae</taxon>
        <taxon>Caerostris</taxon>
    </lineage>
</organism>
<keyword evidence="2" id="KW-1185">Reference proteome</keyword>
<accession>A0AAV4TBA8</accession>
<evidence type="ECO:0000313" key="2">
    <source>
        <dbReference type="Proteomes" id="UP001054837"/>
    </source>
</evidence>
<proteinExistence type="predicted"/>
<dbReference type="Proteomes" id="UP001054837">
    <property type="component" value="Unassembled WGS sequence"/>
</dbReference>
<name>A0AAV4TBA8_9ARAC</name>